<reference evidence="1 2" key="1">
    <citation type="submission" date="2018-04" db="EMBL/GenBank/DDBJ databases">
        <title>Marixanthomonas spongiae HN-E44 sp. nov., isolated from a marine sponge.</title>
        <authorList>
            <person name="Luo L."/>
            <person name="Zhuang L."/>
        </authorList>
    </citation>
    <scope>NUCLEOTIDE SEQUENCE [LARGE SCALE GENOMIC DNA]</scope>
    <source>
        <strain evidence="1 2">HN-E44</strain>
    </source>
</reference>
<accession>A0A2U0I0G2</accession>
<dbReference type="NCBIfam" id="TIGR02436">
    <property type="entry name" value="four helix bundle protein"/>
    <property type="match status" value="1"/>
</dbReference>
<dbReference type="EMBL" id="QEHR01000005">
    <property type="protein sequence ID" value="PVW14594.1"/>
    <property type="molecule type" value="Genomic_DNA"/>
</dbReference>
<evidence type="ECO:0000313" key="2">
    <source>
        <dbReference type="Proteomes" id="UP000245962"/>
    </source>
</evidence>
<evidence type="ECO:0000313" key="1">
    <source>
        <dbReference type="EMBL" id="PVW14594.1"/>
    </source>
</evidence>
<dbReference type="Pfam" id="PF05635">
    <property type="entry name" value="23S_rRNA_IVP"/>
    <property type="match status" value="1"/>
</dbReference>
<dbReference type="PANTHER" id="PTHR38471:SF2">
    <property type="entry name" value="FOUR HELIX BUNDLE PROTEIN"/>
    <property type="match status" value="1"/>
</dbReference>
<protein>
    <submittedName>
        <fullName evidence="1">Four helix bundle protein</fullName>
    </submittedName>
</protein>
<keyword evidence="2" id="KW-1185">Reference proteome</keyword>
<dbReference type="OrthoDB" id="285993at2"/>
<dbReference type="PANTHER" id="PTHR38471">
    <property type="entry name" value="FOUR HELIX BUNDLE PROTEIN"/>
    <property type="match status" value="1"/>
</dbReference>
<dbReference type="PIRSF" id="PIRSF035652">
    <property type="entry name" value="CHP02436"/>
    <property type="match status" value="1"/>
</dbReference>
<gene>
    <name evidence="1" type="ORF">DDV96_08680</name>
</gene>
<organism evidence="1 2">
    <name type="scientific">Marixanthomonas spongiae</name>
    <dbReference type="NCBI Taxonomy" id="2174845"/>
    <lineage>
        <taxon>Bacteria</taxon>
        <taxon>Pseudomonadati</taxon>
        <taxon>Bacteroidota</taxon>
        <taxon>Flavobacteriia</taxon>
        <taxon>Flavobacteriales</taxon>
        <taxon>Flavobacteriaceae</taxon>
        <taxon>Marixanthomonas</taxon>
    </lineage>
</organism>
<name>A0A2U0I0G2_9FLAO</name>
<proteinExistence type="predicted"/>
<dbReference type="InterPro" id="IPR012657">
    <property type="entry name" value="23S_rRNA-intervening_sequence"/>
</dbReference>
<dbReference type="RefSeq" id="WP_116694366.1">
    <property type="nucleotide sequence ID" value="NZ_QEHR01000005.1"/>
</dbReference>
<dbReference type="Proteomes" id="UP000245962">
    <property type="component" value="Unassembled WGS sequence"/>
</dbReference>
<dbReference type="InterPro" id="IPR036583">
    <property type="entry name" value="23S_rRNA_IVS_sf"/>
</dbReference>
<dbReference type="AlphaFoldDB" id="A0A2U0I0G2"/>
<comment type="caution">
    <text evidence="1">The sequence shown here is derived from an EMBL/GenBank/DDBJ whole genome shotgun (WGS) entry which is preliminary data.</text>
</comment>
<dbReference type="SUPFAM" id="SSF158446">
    <property type="entry name" value="IVS-encoded protein-like"/>
    <property type="match status" value="1"/>
</dbReference>
<sequence>MKEQNLKIRSNEFAHRCVKLALALPSTKLGSHIEGQLIRSSTSTAANYRAACLAQTKRGFISKLSIVIEEADESNFWIQFLLDEELLTFNRCEALLKESAELTSIFIASRKTAEKSKDRQ</sequence>
<dbReference type="Gene3D" id="1.20.1440.60">
    <property type="entry name" value="23S rRNA-intervening sequence"/>
    <property type="match status" value="1"/>
</dbReference>